<feature type="compositionally biased region" description="Polar residues" evidence="1">
    <location>
        <begin position="20"/>
        <end position="31"/>
    </location>
</feature>
<accession>A0AAD7STB9</accession>
<keyword evidence="3" id="KW-1185">Reference proteome</keyword>
<comment type="caution">
    <text evidence="2">The sequence shown here is derived from an EMBL/GenBank/DDBJ whole genome shotgun (WGS) entry which is preliminary data.</text>
</comment>
<protein>
    <submittedName>
        <fullName evidence="2">Uncharacterized protein</fullName>
    </submittedName>
</protein>
<sequence length="112" mass="12630">MYVRTCGRNPRPSFAPRGCQASSVTTSTSRPSDGGMQGALRLLTNRASRQRLLPAPRWERRRGYPRHPSDRQTRGFCLCSEQRLRGGVKEDPSCCSSHWSSTEAHRLTPSRD</sequence>
<name>A0AAD7STB9_9TELE</name>
<evidence type="ECO:0000256" key="1">
    <source>
        <dbReference type="SAM" id="MobiDB-lite"/>
    </source>
</evidence>
<dbReference type="Proteomes" id="UP001221898">
    <property type="component" value="Unassembled WGS sequence"/>
</dbReference>
<feature type="region of interest" description="Disordered" evidence="1">
    <location>
        <begin position="1"/>
        <end position="37"/>
    </location>
</feature>
<feature type="compositionally biased region" description="Basic and acidic residues" evidence="1">
    <location>
        <begin position="103"/>
        <end position="112"/>
    </location>
</feature>
<evidence type="ECO:0000313" key="2">
    <source>
        <dbReference type="EMBL" id="KAJ8407797.1"/>
    </source>
</evidence>
<dbReference type="AlphaFoldDB" id="A0AAD7STB9"/>
<organism evidence="2 3">
    <name type="scientific">Aldrovandia affinis</name>
    <dbReference type="NCBI Taxonomy" id="143900"/>
    <lineage>
        <taxon>Eukaryota</taxon>
        <taxon>Metazoa</taxon>
        <taxon>Chordata</taxon>
        <taxon>Craniata</taxon>
        <taxon>Vertebrata</taxon>
        <taxon>Euteleostomi</taxon>
        <taxon>Actinopterygii</taxon>
        <taxon>Neopterygii</taxon>
        <taxon>Teleostei</taxon>
        <taxon>Notacanthiformes</taxon>
        <taxon>Halosauridae</taxon>
        <taxon>Aldrovandia</taxon>
    </lineage>
</organism>
<feature type="region of interest" description="Disordered" evidence="1">
    <location>
        <begin position="86"/>
        <end position="112"/>
    </location>
</feature>
<evidence type="ECO:0000313" key="3">
    <source>
        <dbReference type="Proteomes" id="UP001221898"/>
    </source>
</evidence>
<dbReference type="EMBL" id="JAINUG010000037">
    <property type="protein sequence ID" value="KAJ8407797.1"/>
    <property type="molecule type" value="Genomic_DNA"/>
</dbReference>
<proteinExistence type="predicted"/>
<reference evidence="2" key="1">
    <citation type="journal article" date="2023" name="Science">
        <title>Genome structures resolve the early diversification of teleost fishes.</title>
        <authorList>
            <person name="Parey E."/>
            <person name="Louis A."/>
            <person name="Montfort J."/>
            <person name="Bouchez O."/>
            <person name="Roques C."/>
            <person name="Iampietro C."/>
            <person name="Lluch J."/>
            <person name="Castinel A."/>
            <person name="Donnadieu C."/>
            <person name="Desvignes T."/>
            <person name="Floi Bucao C."/>
            <person name="Jouanno E."/>
            <person name="Wen M."/>
            <person name="Mejri S."/>
            <person name="Dirks R."/>
            <person name="Jansen H."/>
            <person name="Henkel C."/>
            <person name="Chen W.J."/>
            <person name="Zahm M."/>
            <person name="Cabau C."/>
            <person name="Klopp C."/>
            <person name="Thompson A.W."/>
            <person name="Robinson-Rechavi M."/>
            <person name="Braasch I."/>
            <person name="Lecointre G."/>
            <person name="Bobe J."/>
            <person name="Postlethwait J.H."/>
            <person name="Berthelot C."/>
            <person name="Roest Crollius H."/>
            <person name="Guiguen Y."/>
        </authorList>
    </citation>
    <scope>NUCLEOTIDE SEQUENCE</scope>
    <source>
        <strain evidence="2">NC1722</strain>
    </source>
</reference>
<gene>
    <name evidence="2" type="ORF">AAFF_G00268410</name>
</gene>